<dbReference type="AlphaFoldDB" id="A0AAV7LMT2"/>
<name>A0AAV7LMT2_PLEWA</name>
<protein>
    <submittedName>
        <fullName evidence="1">Uncharacterized protein</fullName>
    </submittedName>
</protein>
<comment type="caution">
    <text evidence="1">The sequence shown here is derived from an EMBL/GenBank/DDBJ whole genome shotgun (WGS) entry which is preliminary data.</text>
</comment>
<dbReference type="EMBL" id="JANPWB010000015">
    <property type="protein sequence ID" value="KAJ1092333.1"/>
    <property type="molecule type" value="Genomic_DNA"/>
</dbReference>
<sequence>MHVGPSQKVPSDLKGLCQIDLPLWKQWPTAMVHMKQDRVQLAAPDALNDAATGDMHHPARGSIGTTLTAQSHRFDEILSAVLDAMTTLEPKINTLRIKMGLLREASKRLKDQVANTESTLAFIGPTVTEIAAQNKDLQDEWATSENVQMTRRADPCITYE</sequence>
<keyword evidence="2" id="KW-1185">Reference proteome</keyword>
<evidence type="ECO:0000313" key="1">
    <source>
        <dbReference type="EMBL" id="KAJ1092333.1"/>
    </source>
</evidence>
<accession>A0AAV7LMT2</accession>
<proteinExistence type="predicted"/>
<organism evidence="1 2">
    <name type="scientific">Pleurodeles waltl</name>
    <name type="common">Iberian ribbed newt</name>
    <dbReference type="NCBI Taxonomy" id="8319"/>
    <lineage>
        <taxon>Eukaryota</taxon>
        <taxon>Metazoa</taxon>
        <taxon>Chordata</taxon>
        <taxon>Craniata</taxon>
        <taxon>Vertebrata</taxon>
        <taxon>Euteleostomi</taxon>
        <taxon>Amphibia</taxon>
        <taxon>Batrachia</taxon>
        <taxon>Caudata</taxon>
        <taxon>Salamandroidea</taxon>
        <taxon>Salamandridae</taxon>
        <taxon>Pleurodelinae</taxon>
        <taxon>Pleurodeles</taxon>
    </lineage>
</organism>
<dbReference type="Proteomes" id="UP001066276">
    <property type="component" value="Chromosome 11"/>
</dbReference>
<evidence type="ECO:0000313" key="2">
    <source>
        <dbReference type="Proteomes" id="UP001066276"/>
    </source>
</evidence>
<gene>
    <name evidence="1" type="ORF">NDU88_005444</name>
</gene>
<reference evidence="1" key="1">
    <citation type="journal article" date="2022" name="bioRxiv">
        <title>Sequencing and chromosome-scale assembly of the giantPleurodeles waltlgenome.</title>
        <authorList>
            <person name="Brown T."/>
            <person name="Elewa A."/>
            <person name="Iarovenko S."/>
            <person name="Subramanian E."/>
            <person name="Araus A.J."/>
            <person name="Petzold A."/>
            <person name="Susuki M."/>
            <person name="Suzuki K.-i.T."/>
            <person name="Hayashi T."/>
            <person name="Toyoda A."/>
            <person name="Oliveira C."/>
            <person name="Osipova E."/>
            <person name="Leigh N.D."/>
            <person name="Simon A."/>
            <person name="Yun M.H."/>
        </authorList>
    </citation>
    <scope>NUCLEOTIDE SEQUENCE</scope>
    <source>
        <strain evidence="1">20211129_DDA</strain>
        <tissue evidence="1">Liver</tissue>
    </source>
</reference>